<dbReference type="Gene3D" id="2.130.10.10">
    <property type="entry name" value="YVTN repeat-like/Quinoprotein amine dehydrogenase"/>
    <property type="match status" value="2"/>
</dbReference>
<dbReference type="GO" id="GO:0016282">
    <property type="term" value="C:eukaryotic 43S preinitiation complex"/>
    <property type="evidence" value="ECO:0007669"/>
    <property type="project" value="UniProtKB-UniRule"/>
</dbReference>
<dbReference type="SUPFAM" id="SSF82171">
    <property type="entry name" value="DPP6 N-terminal domain-like"/>
    <property type="match status" value="1"/>
</dbReference>
<evidence type="ECO:0000313" key="10">
    <source>
        <dbReference type="Proteomes" id="UP001140217"/>
    </source>
</evidence>
<comment type="subunit">
    <text evidence="6 7">Component of the eukaryotic translation initiation factor 3 (eIF-3) complex.</text>
</comment>
<proteinExistence type="inferred from homology"/>
<dbReference type="Proteomes" id="UP001140217">
    <property type="component" value="Unassembled WGS sequence"/>
</dbReference>
<evidence type="ECO:0000256" key="1">
    <source>
        <dbReference type="ARBA" id="ARBA00004496"/>
    </source>
</evidence>
<sequence length="744" mass="84239">MAVTYTFENLPASEEEINYADLESKFAPPEQEETLENVVVLDNLPVATPDKIEKLVKVLTKLVFKNVGKVKEDGLHMPMTEDPDEPKSKGYAFVEFETAAQAQAIVRAANGFRFPGGHHLRANPFMDVEKYSEVDDQYRAPPAEPYEEREHLRSWLMDEYGRDQFATYSREELGLYWAETAQAPEQINARANWTESHVQWSPLGSYMCTFHWQGLVLWGGPSWSKLMRFVHPNIRFADFSPSERYLVTMSSKPIDVEAVSAKLGPDAAHQNPYTAADQGNSVCVWDALTGSLLRSFPLPTNADGSPANAAWPQFKWSPSEKYFARMTFGTSISIYEAPGMGLLDKKSMMTPGVQEFSWCPQVLTDPRTGAARPEMLAYWTPEETNLPARVTLVAVPSREIVRTKNLFSVFFASLHWHPSGKMLCVRVQRLTRSKKARFTNLEIFRTGEKEVPVDVVELKDSAVAFDWEPTDTNFRFAILHTDDPTPPQVNSGGMALSTVKTNVSFYSFERKGKLVQKEGFQLLKTLENKNTTSLKWSPHGRHIVLATLRTTTNGTIEFFDTEFDQAAAAKSGNAGDAITLLAAAEHYCVTDLEWDPSGRFVATWASSWRHGSENGYILWDFRGQQLHSATIGDFKQLAWRPRPPSLLTEAQRRQVRKELKNYSKEFDDMDERKLHAADAELMSQRRRLVSEWESWRRQVSEFLSAETDEALAAGYALPIAADNDDLVVEEVVEEIIDEKEEIVN</sequence>
<dbReference type="GO" id="GO:0033290">
    <property type="term" value="C:eukaryotic 48S preinitiation complex"/>
    <property type="evidence" value="ECO:0007669"/>
    <property type="project" value="UniProtKB-UniRule"/>
</dbReference>
<evidence type="ECO:0000256" key="3">
    <source>
        <dbReference type="ARBA" id="ARBA00022540"/>
    </source>
</evidence>
<gene>
    <name evidence="6 9" type="primary">PRT1</name>
    <name evidence="9" type="ORF">H4R18_001541</name>
</gene>
<evidence type="ECO:0000256" key="4">
    <source>
        <dbReference type="ARBA" id="ARBA00022884"/>
    </source>
</evidence>
<dbReference type="PIRSF" id="PIRSF036424">
    <property type="entry name" value="eIF3b"/>
    <property type="match status" value="1"/>
</dbReference>
<dbReference type="EMBL" id="JANBUL010000041">
    <property type="protein sequence ID" value="KAJ2783703.1"/>
    <property type="molecule type" value="Genomic_DNA"/>
</dbReference>
<dbReference type="HAMAP" id="MF_03001">
    <property type="entry name" value="eIF3b"/>
    <property type="match status" value="1"/>
</dbReference>
<evidence type="ECO:0000256" key="7">
    <source>
        <dbReference type="PIRNR" id="PIRNR036424"/>
    </source>
</evidence>
<dbReference type="InterPro" id="IPR035979">
    <property type="entry name" value="RBD_domain_sf"/>
</dbReference>
<keyword evidence="3 6" id="KW-0396">Initiation factor</keyword>
<keyword evidence="4 6" id="KW-0694">RNA-binding</keyword>
<dbReference type="PANTHER" id="PTHR14068">
    <property type="entry name" value="EUKARYOTIC TRANSLATION INITIATION FACTOR 3 EIF3 -RELATED"/>
    <property type="match status" value="1"/>
</dbReference>
<evidence type="ECO:0000256" key="2">
    <source>
        <dbReference type="ARBA" id="ARBA00022490"/>
    </source>
</evidence>
<dbReference type="GO" id="GO:0031369">
    <property type="term" value="F:translation initiation factor binding"/>
    <property type="evidence" value="ECO:0007669"/>
    <property type="project" value="InterPro"/>
</dbReference>
<protein>
    <recommendedName>
        <fullName evidence="6">Eukaryotic translation initiation factor 3 subunit B</fullName>
        <shortName evidence="6">eIF3b</shortName>
    </recommendedName>
    <alternativeName>
        <fullName evidence="6">Eukaryotic translation initiation factor 3 90 kDa subunit homolog</fullName>
        <shortName evidence="6">eIF3 p90</shortName>
    </alternativeName>
    <alternativeName>
        <fullName evidence="6">Translation initiation factor eIF3, p90 subunit homolog</fullName>
    </alternativeName>
</protein>
<dbReference type="Pfam" id="PF08662">
    <property type="entry name" value="eIF2A"/>
    <property type="match status" value="1"/>
</dbReference>
<organism evidence="9 10">
    <name type="scientific">Coemansia javaensis</name>
    <dbReference type="NCBI Taxonomy" id="2761396"/>
    <lineage>
        <taxon>Eukaryota</taxon>
        <taxon>Fungi</taxon>
        <taxon>Fungi incertae sedis</taxon>
        <taxon>Zoopagomycota</taxon>
        <taxon>Kickxellomycotina</taxon>
        <taxon>Kickxellomycetes</taxon>
        <taxon>Kickxellales</taxon>
        <taxon>Kickxellaceae</taxon>
        <taxon>Coemansia</taxon>
    </lineage>
</organism>
<dbReference type="SUPFAM" id="SSF54928">
    <property type="entry name" value="RNA-binding domain, RBD"/>
    <property type="match status" value="1"/>
</dbReference>
<feature type="domain" description="RRM" evidence="8">
    <location>
        <begin position="37"/>
        <end position="127"/>
    </location>
</feature>
<comment type="similarity">
    <text evidence="6 7">Belongs to the eIF-3 subunit B family.</text>
</comment>
<accession>A0A9W8HK98</accession>
<dbReference type="Gene3D" id="3.30.70.330">
    <property type="match status" value="1"/>
</dbReference>
<evidence type="ECO:0000256" key="6">
    <source>
        <dbReference type="HAMAP-Rule" id="MF_03001"/>
    </source>
</evidence>
<dbReference type="GO" id="GO:0003723">
    <property type="term" value="F:RNA binding"/>
    <property type="evidence" value="ECO:0007669"/>
    <property type="project" value="UniProtKB-UniRule"/>
</dbReference>
<keyword evidence="2 6" id="KW-0963">Cytoplasm</keyword>
<dbReference type="InterPro" id="IPR013979">
    <property type="entry name" value="TIF_beta_prop-like"/>
</dbReference>
<dbReference type="InterPro" id="IPR012677">
    <property type="entry name" value="Nucleotide-bd_a/b_plait_sf"/>
</dbReference>
<dbReference type="PANTHER" id="PTHR14068:SF0">
    <property type="entry name" value="EUKARYOTIC TRANSLATION INITIATION FACTOR 3 SUBUNIT B"/>
    <property type="match status" value="1"/>
</dbReference>
<evidence type="ECO:0000259" key="8">
    <source>
        <dbReference type="PROSITE" id="PS50102"/>
    </source>
</evidence>
<dbReference type="InterPro" id="IPR011400">
    <property type="entry name" value="EIF3B"/>
</dbReference>
<dbReference type="InterPro" id="IPR034363">
    <property type="entry name" value="eIF3B_RRM"/>
</dbReference>
<evidence type="ECO:0000313" key="9">
    <source>
        <dbReference type="EMBL" id="KAJ2783703.1"/>
    </source>
</evidence>
<dbReference type="InterPro" id="IPR000504">
    <property type="entry name" value="RRM_dom"/>
</dbReference>
<dbReference type="Pfam" id="PF00076">
    <property type="entry name" value="RRM_1"/>
    <property type="match status" value="1"/>
</dbReference>
<reference evidence="9" key="1">
    <citation type="submission" date="2022-07" db="EMBL/GenBank/DDBJ databases">
        <title>Phylogenomic reconstructions and comparative analyses of Kickxellomycotina fungi.</title>
        <authorList>
            <person name="Reynolds N.K."/>
            <person name="Stajich J.E."/>
            <person name="Barry K."/>
            <person name="Grigoriev I.V."/>
            <person name="Crous P."/>
            <person name="Smith M.E."/>
        </authorList>
    </citation>
    <scope>NUCLEOTIDE SEQUENCE</scope>
    <source>
        <strain evidence="9">NBRC 105414</strain>
    </source>
</reference>
<dbReference type="GO" id="GO:0005852">
    <property type="term" value="C:eukaryotic translation initiation factor 3 complex"/>
    <property type="evidence" value="ECO:0007669"/>
    <property type="project" value="UniProtKB-UniRule"/>
</dbReference>
<comment type="function">
    <text evidence="7">Component of the eukaryotic translation initiation factor 3 (eIF-3) complex, which is involved in protein synthesis and, together with other initiation factors, stimulates binding of mRNA and methionyl-tRNAi to the 40S ribosome.</text>
</comment>
<keyword evidence="10" id="KW-1185">Reference proteome</keyword>
<dbReference type="GO" id="GO:0003743">
    <property type="term" value="F:translation initiation factor activity"/>
    <property type="evidence" value="ECO:0007669"/>
    <property type="project" value="UniProtKB-UniRule"/>
</dbReference>
<dbReference type="AlphaFoldDB" id="A0A9W8HK98"/>
<dbReference type="PROSITE" id="PS50102">
    <property type="entry name" value="RRM"/>
    <property type="match status" value="1"/>
</dbReference>
<dbReference type="GO" id="GO:0001732">
    <property type="term" value="P:formation of cytoplasmic translation initiation complex"/>
    <property type="evidence" value="ECO:0007669"/>
    <property type="project" value="UniProtKB-UniRule"/>
</dbReference>
<dbReference type="CDD" id="cd12278">
    <property type="entry name" value="RRM_eIF3B"/>
    <property type="match status" value="1"/>
</dbReference>
<comment type="caution">
    <text evidence="9">The sequence shown here is derived from an EMBL/GenBank/DDBJ whole genome shotgun (WGS) entry which is preliminary data.</text>
</comment>
<comment type="subcellular location">
    <subcellularLocation>
        <location evidence="1 6 7">Cytoplasm</location>
    </subcellularLocation>
</comment>
<dbReference type="InterPro" id="IPR015943">
    <property type="entry name" value="WD40/YVTN_repeat-like_dom_sf"/>
</dbReference>
<dbReference type="OrthoDB" id="10250414at2759"/>
<comment type="function">
    <text evidence="6">RNA-binding component of the eukaryotic translation initiation factor 3 (eIF-3) complex, which is involved in protein synthesis of a specialized repertoire of mRNAs and, together with other initiation factors, stimulates binding of mRNA and methionyl-tRNAi to the 40S ribosome. The eIF-3 complex specifically targets and initiates translation of a subset of mRNAs involved in cell proliferation.</text>
</comment>
<evidence type="ECO:0000256" key="5">
    <source>
        <dbReference type="ARBA" id="ARBA00022917"/>
    </source>
</evidence>
<keyword evidence="5 6" id="KW-0648">Protein biosynthesis</keyword>
<name>A0A9W8HK98_9FUNG</name>
<dbReference type="SMART" id="SM00360">
    <property type="entry name" value="RRM"/>
    <property type="match status" value="1"/>
</dbReference>